<dbReference type="GO" id="GO:0005737">
    <property type="term" value="C:cytoplasm"/>
    <property type="evidence" value="ECO:0007669"/>
    <property type="project" value="TreeGrafter"/>
</dbReference>
<dbReference type="InterPro" id="IPR018247">
    <property type="entry name" value="EF_Hand_1_Ca_BS"/>
</dbReference>
<dbReference type="PANTHER" id="PTHR11216:SF174">
    <property type="entry name" value="GH06923P"/>
    <property type="match status" value="1"/>
</dbReference>
<feature type="domain" description="EH" evidence="4">
    <location>
        <begin position="248"/>
        <end position="337"/>
    </location>
</feature>
<dbReference type="InterPro" id="IPR000261">
    <property type="entry name" value="EH_dom"/>
</dbReference>
<dbReference type="PROSITE" id="PS50031">
    <property type="entry name" value="EH"/>
    <property type="match status" value="3"/>
</dbReference>
<dbReference type="InterPro" id="IPR002048">
    <property type="entry name" value="EF_hand_dom"/>
</dbReference>
<accession>A0A6P6XRM8</accession>
<dbReference type="Pfam" id="PF12763">
    <property type="entry name" value="EH"/>
    <property type="match status" value="3"/>
</dbReference>
<dbReference type="SUPFAM" id="SSF47473">
    <property type="entry name" value="EF-hand"/>
    <property type="match status" value="3"/>
</dbReference>
<evidence type="ECO:0000259" key="4">
    <source>
        <dbReference type="PROSITE" id="PS50031"/>
    </source>
</evidence>
<dbReference type="InterPro" id="IPR011992">
    <property type="entry name" value="EF-hand-dom_pair"/>
</dbReference>
<feature type="domain" description="EF-hand" evidence="5">
    <location>
        <begin position="247"/>
        <end position="282"/>
    </location>
</feature>
<dbReference type="SMART" id="SM00027">
    <property type="entry name" value="EH"/>
    <property type="match status" value="3"/>
</dbReference>
<gene>
    <name evidence="7" type="primary">LOC113790562</name>
</gene>
<dbReference type="GO" id="GO:0005509">
    <property type="term" value="F:calcium ion binding"/>
    <property type="evidence" value="ECO:0007669"/>
    <property type="project" value="InterPro"/>
</dbReference>
<feature type="region of interest" description="Disordered" evidence="3">
    <location>
        <begin position="631"/>
        <end position="758"/>
    </location>
</feature>
<evidence type="ECO:0000313" key="7">
    <source>
        <dbReference type="RefSeq" id="XP_027196045.1"/>
    </source>
</evidence>
<feature type="compositionally biased region" description="Low complexity" evidence="3">
    <location>
        <begin position="683"/>
        <end position="704"/>
    </location>
</feature>
<dbReference type="PANTHER" id="PTHR11216">
    <property type="entry name" value="EH DOMAIN"/>
    <property type="match status" value="1"/>
</dbReference>
<evidence type="ECO:0000256" key="1">
    <source>
        <dbReference type="ARBA" id="ARBA00022837"/>
    </source>
</evidence>
<dbReference type="PROSITE" id="PS00018">
    <property type="entry name" value="EF_HAND_1"/>
    <property type="match status" value="2"/>
</dbReference>
<dbReference type="Gene3D" id="1.20.5.170">
    <property type="match status" value="1"/>
</dbReference>
<keyword evidence="6" id="KW-1185">Reference proteome</keyword>
<feature type="compositionally biased region" description="Polar residues" evidence="3">
    <location>
        <begin position="648"/>
        <end position="661"/>
    </location>
</feature>
<feature type="compositionally biased region" description="Polar residues" evidence="3">
    <location>
        <begin position="718"/>
        <end position="728"/>
    </location>
</feature>
<dbReference type="AlphaFoldDB" id="A0A6P6XRM8"/>
<dbReference type="SUPFAM" id="SSF57997">
    <property type="entry name" value="Tropomyosin"/>
    <property type="match status" value="1"/>
</dbReference>
<dbReference type="PROSITE" id="PS50222">
    <property type="entry name" value="EF_HAND_2"/>
    <property type="match status" value="2"/>
</dbReference>
<dbReference type="GO" id="GO:0016197">
    <property type="term" value="P:endosomal transport"/>
    <property type="evidence" value="ECO:0007669"/>
    <property type="project" value="TreeGrafter"/>
</dbReference>
<dbReference type="SMART" id="SM00054">
    <property type="entry name" value="EFh"/>
    <property type="match status" value="3"/>
</dbReference>
<dbReference type="GO" id="GO:0005886">
    <property type="term" value="C:plasma membrane"/>
    <property type="evidence" value="ECO:0007669"/>
    <property type="project" value="TreeGrafter"/>
</dbReference>
<dbReference type="GO" id="GO:0006897">
    <property type="term" value="P:endocytosis"/>
    <property type="evidence" value="ECO:0007669"/>
    <property type="project" value="TreeGrafter"/>
</dbReference>
<dbReference type="RefSeq" id="XP_027196045.1">
    <property type="nucleotide sequence ID" value="XM_027340244.1"/>
</dbReference>
<protein>
    <submittedName>
        <fullName evidence="7">Epidermal growth factor receptor substrate 15-like 1 isoform X1</fullName>
    </submittedName>
</protein>
<proteinExistence type="predicted"/>
<keyword evidence="2" id="KW-0175">Coiled coil</keyword>
<feature type="domain" description="EH" evidence="4">
    <location>
        <begin position="118"/>
        <end position="206"/>
    </location>
</feature>
<keyword evidence="1" id="KW-0106">Calcium</keyword>
<organism evidence="6 7">
    <name type="scientific">Dermatophagoides pteronyssinus</name>
    <name type="common">European house dust mite</name>
    <dbReference type="NCBI Taxonomy" id="6956"/>
    <lineage>
        <taxon>Eukaryota</taxon>
        <taxon>Metazoa</taxon>
        <taxon>Ecdysozoa</taxon>
        <taxon>Arthropoda</taxon>
        <taxon>Chelicerata</taxon>
        <taxon>Arachnida</taxon>
        <taxon>Acari</taxon>
        <taxon>Acariformes</taxon>
        <taxon>Sarcoptiformes</taxon>
        <taxon>Astigmata</taxon>
        <taxon>Psoroptidia</taxon>
        <taxon>Analgoidea</taxon>
        <taxon>Pyroglyphidae</taxon>
        <taxon>Dermatophagoidinae</taxon>
        <taxon>Dermatophagoides</taxon>
    </lineage>
</organism>
<evidence type="ECO:0000256" key="2">
    <source>
        <dbReference type="SAM" id="Coils"/>
    </source>
</evidence>
<reference evidence="7" key="1">
    <citation type="submission" date="2025-08" db="UniProtKB">
        <authorList>
            <consortium name="RefSeq"/>
        </authorList>
    </citation>
    <scope>IDENTIFICATION</scope>
    <source>
        <strain evidence="7">Airmid</strain>
    </source>
</reference>
<dbReference type="Gene3D" id="1.10.238.10">
    <property type="entry name" value="EF-hand"/>
    <property type="match status" value="3"/>
</dbReference>
<feature type="coiled-coil region" evidence="2">
    <location>
        <begin position="374"/>
        <end position="520"/>
    </location>
</feature>
<dbReference type="OMA" id="VPFFMAS"/>
<feature type="compositionally biased region" description="Low complexity" evidence="3">
    <location>
        <begin position="732"/>
        <end position="743"/>
    </location>
</feature>
<evidence type="ECO:0000313" key="6">
    <source>
        <dbReference type="Proteomes" id="UP000515146"/>
    </source>
</evidence>
<dbReference type="CDD" id="cd00052">
    <property type="entry name" value="EH"/>
    <property type="match status" value="3"/>
</dbReference>
<feature type="domain" description="EF-hand" evidence="5">
    <location>
        <begin position="150"/>
        <end position="185"/>
    </location>
</feature>
<feature type="region of interest" description="Disordered" evidence="3">
    <location>
        <begin position="574"/>
        <end position="616"/>
    </location>
</feature>
<dbReference type="InParanoid" id="A0A6P6XRM8"/>
<sequence>MSDLTNFFQIAGDHLQLYEKFYNQINPINSDIIKAMDAANFLRKSGLNQMTLKIIWDLSDPNGLGYLDKKSFFVSLKLIAMVQNGREPNYSDLKATLPPPRINDDYFKSIDWNISPENAQKFATVFNSMGPVEGKLAGTKVKPYLMSSKLPVETLTKIWDLSDIDQDGFLNLKEFIVCCQLIARASQGFILPAVLPNELLNFNPADPSVRSFSRTSSISSQSCVSPHLNLSETTKSAPSNQWIVTNEEKIKSDELFIKLDKDNDGFVSGLDVKDTLLESGLPQPVLAHIWNLCDMKETGKLNAEQFALARYFIQHKQNGQELPAKLLPNMIPPTLRPKPLESLSNENINGSMNLLQQQQQQSGTSPTSTGNRELDLLQEDIKKIQLEKTKYESEVIAEEQSLRLKQSEIKSIQNEIEALSQMLKQLENQKNDAKKRIDDLNTQLKCLENNLHDISVKVENLDKQYLEQKKNIDDQESDLNVKKREFEQLKTEETLLETKIEAAKKELERTTKLAADTQLEISQIKANTIELDEYERRFNETMYDYDNAISNADYANITSLLSRSITPPVLLTEEQHGQASDSTLDDDHFKAEFNSDPFAGEDPFKDDPFGSNKTANDAFGSDNFANFDAFGTSNTSSNKGDPFGFSPFDSNQSATDQFRSESPTPALPPKKSKAPPPRPAPPSKSSAANKTPLRAAPLPPSASSSKDKPERPPPLYANASSNFDPFNDQNRDPFGSDSGFSSSNTQNFANFADFDKAQ</sequence>
<evidence type="ECO:0000256" key="3">
    <source>
        <dbReference type="SAM" id="MobiDB-lite"/>
    </source>
</evidence>
<dbReference type="KEGG" id="dpte:113790562"/>
<dbReference type="Proteomes" id="UP000515146">
    <property type="component" value="Unplaced"/>
</dbReference>
<feature type="domain" description="EH" evidence="4">
    <location>
        <begin position="14"/>
        <end position="108"/>
    </location>
</feature>
<name>A0A6P6XRM8_DERPT</name>
<dbReference type="OrthoDB" id="524326at2759"/>
<evidence type="ECO:0000259" key="5">
    <source>
        <dbReference type="PROSITE" id="PS50222"/>
    </source>
</evidence>